<sequence>MARIYAQRSGSLNEQDRLELLRLLGKAGYTVKIAREKQNSKTTYTYFVEYTEEQEEK</sequence>
<protein>
    <submittedName>
        <fullName evidence="1 2">Resolvase</fullName>
    </submittedName>
</protein>
<dbReference type="Proteomes" id="UP000879542">
    <property type="component" value="Unassembled WGS sequence"/>
</dbReference>
<dbReference type="EMBL" id="LK932433">
    <property type="protein sequence ID" value="CDS90547.1"/>
    <property type="molecule type" value="Genomic_DNA"/>
</dbReference>
<accession>A0A031W9E7</accession>
<dbReference type="AlphaFoldDB" id="A0A031W9E7"/>
<reference evidence="1" key="1">
    <citation type="submission" date="2014-07" db="EMBL/GenBank/DDBJ databases">
        <authorList>
            <person name="Monot Marc"/>
        </authorList>
    </citation>
    <scope>NUCLEOTIDE SEQUENCE</scope>
    <source>
        <strain evidence="1">7032994</strain>
    </source>
</reference>
<dbReference type="GeneID" id="66355745"/>
<organism evidence="1">
    <name type="scientific">Clostridioides difficile</name>
    <name type="common">Peptoclostridium difficile</name>
    <dbReference type="NCBI Taxonomy" id="1496"/>
    <lineage>
        <taxon>Bacteria</taxon>
        <taxon>Bacillati</taxon>
        <taxon>Bacillota</taxon>
        <taxon>Clostridia</taxon>
        <taxon>Peptostreptococcales</taxon>
        <taxon>Peptostreptococcaceae</taxon>
        <taxon>Clostridioides</taxon>
    </lineage>
</organism>
<gene>
    <name evidence="1" type="ORF">BN1097_910001</name>
    <name evidence="2" type="ORF">KRQ00_003676</name>
</gene>
<proteinExistence type="predicted"/>
<dbReference type="KEGG" id="pdf:CD630DERM_29420"/>
<reference evidence="2" key="3">
    <citation type="submission" date="2021-06" db="EMBL/GenBank/DDBJ databases">
        <authorList>
            <consortium name="NCBI Pathogen Detection Project"/>
        </authorList>
    </citation>
    <scope>NUCLEOTIDE SEQUENCE</scope>
    <source>
        <strain evidence="2">Clostridioides</strain>
    </source>
</reference>
<dbReference type="RefSeq" id="WP_011861749.1">
    <property type="nucleotide sequence ID" value="NZ_AP025558.1"/>
</dbReference>
<name>A0A031W9E7_CLODI</name>
<reference evidence="2" key="2">
    <citation type="journal article" date="2018" name="Genome Biol.">
        <title>SKESA: strategic k-mer extension for scrupulous assemblies.</title>
        <authorList>
            <person name="Souvorov A."/>
            <person name="Agarwala R."/>
            <person name="Lipman D.J."/>
        </authorList>
    </citation>
    <scope>NUCLEOTIDE SEQUENCE</scope>
    <source>
        <strain evidence="2">Clostridioides</strain>
    </source>
</reference>
<evidence type="ECO:0000313" key="2">
    <source>
        <dbReference type="EMBL" id="HBH2621863.1"/>
    </source>
</evidence>
<evidence type="ECO:0000313" key="1">
    <source>
        <dbReference type="EMBL" id="CDS90547.1"/>
    </source>
</evidence>
<dbReference type="EMBL" id="DAEQIJ010000028">
    <property type="protein sequence ID" value="HBH2621863.1"/>
    <property type="molecule type" value="Genomic_DNA"/>
</dbReference>